<dbReference type="RefSeq" id="WP_091686663.1">
    <property type="nucleotide sequence ID" value="NZ_FOSN01000036.1"/>
</dbReference>
<evidence type="ECO:0000313" key="2">
    <source>
        <dbReference type="Proteomes" id="UP000198755"/>
    </source>
</evidence>
<reference evidence="1 2" key="1">
    <citation type="submission" date="2016-10" db="EMBL/GenBank/DDBJ databases">
        <authorList>
            <person name="de Groot N.N."/>
        </authorList>
    </citation>
    <scope>NUCLEOTIDE SEQUENCE [LARGE SCALE GENOMIC DNA]</scope>
    <source>
        <strain evidence="1 2">NE2</strain>
    </source>
</reference>
<keyword evidence="2" id="KW-1185">Reference proteome</keyword>
<sequence length="175" mass="19100">MGADAGHEVAVWNAAGEGGLSWRVRDDGEVVRMILPPQVIDEAMEKNCSDLAGKPKDIEPNEPAAARFGTQTEVHLDSTFAATTFREPGWNLRLILGQATQRSSGARLRGLRMELLYGMLTRVRSADVWYTEISGAIGAPALPPPDVYDSSKPHLKSLEAHQWRAQGRAHPSCRG</sequence>
<evidence type="ECO:0000313" key="1">
    <source>
        <dbReference type="EMBL" id="SFK87416.1"/>
    </source>
</evidence>
<dbReference type="Proteomes" id="UP000198755">
    <property type="component" value="Unassembled WGS sequence"/>
</dbReference>
<organism evidence="1 2">
    <name type="scientific">Methylocapsa palsarum</name>
    <dbReference type="NCBI Taxonomy" id="1612308"/>
    <lineage>
        <taxon>Bacteria</taxon>
        <taxon>Pseudomonadati</taxon>
        <taxon>Pseudomonadota</taxon>
        <taxon>Alphaproteobacteria</taxon>
        <taxon>Hyphomicrobiales</taxon>
        <taxon>Beijerinckiaceae</taxon>
        <taxon>Methylocapsa</taxon>
    </lineage>
</organism>
<accession>A0A1I4D5I9</accession>
<proteinExistence type="predicted"/>
<dbReference type="AlphaFoldDB" id="A0A1I4D5I9"/>
<name>A0A1I4D5I9_9HYPH</name>
<gene>
    <name evidence="1" type="ORF">SAMN05444581_1361</name>
</gene>
<dbReference type="EMBL" id="FOSN01000036">
    <property type="protein sequence ID" value="SFK87416.1"/>
    <property type="molecule type" value="Genomic_DNA"/>
</dbReference>
<dbReference type="OrthoDB" id="7592292at2"/>
<protein>
    <submittedName>
        <fullName evidence="1">Uncharacterized protein</fullName>
    </submittedName>
</protein>